<evidence type="ECO:0000256" key="4">
    <source>
        <dbReference type="ARBA" id="ARBA00023002"/>
    </source>
</evidence>
<dbReference type="InterPro" id="IPR036291">
    <property type="entry name" value="NAD(P)-bd_dom_sf"/>
</dbReference>
<dbReference type="Pfam" id="PF00107">
    <property type="entry name" value="ADH_zinc_N"/>
    <property type="match status" value="1"/>
</dbReference>
<dbReference type="GO" id="GO:0016491">
    <property type="term" value="F:oxidoreductase activity"/>
    <property type="evidence" value="ECO:0007669"/>
    <property type="project" value="UniProtKB-KW"/>
</dbReference>
<comment type="caution">
    <text evidence="8">The sequence shown here is derived from an EMBL/GenBank/DDBJ whole genome shotgun (WGS) entry which is preliminary data.</text>
</comment>
<dbReference type="Gene3D" id="3.40.50.720">
    <property type="entry name" value="NAD(P)-binding Rossmann-like Domain"/>
    <property type="match status" value="1"/>
</dbReference>
<keyword evidence="3 5" id="KW-0862">Zinc</keyword>
<keyword evidence="9" id="KW-1185">Reference proteome</keyword>
<dbReference type="InterPro" id="IPR013154">
    <property type="entry name" value="ADH-like_N"/>
</dbReference>
<dbReference type="AlphaFoldDB" id="A0A1R1S9U6"/>
<comment type="similarity">
    <text evidence="5">Belongs to the zinc-containing alcohol dehydrogenase family.</text>
</comment>
<keyword evidence="4" id="KW-0560">Oxidoreductase</keyword>
<feature type="domain" description="Alcohol dehydrogenase-like C-terminal" evidence="6">
    <location>
        <begin position="189"/>
        <end position="261"/>
    </location>
</feature>
<sequence>MRAVTWQGRRDVRVETVPDPILKEPTDAIIRVTSTGLCGSDLHLYEVLTPFMTPGDILGHEPMGIVEETGSEVTGLRPGDRVVVPFQIACGHCWMCRSGLPTQCETTQVVEHGMGAELFGYTKLYGAVPGGQAEYLRVPQAQYGPIKVPEGPPDDRFVYLSDVLPTAWQAVAYADVPPEGTLAVLGLGPIGDMCCRIAKARGAGRVIGVDLVSERLDRARDRGVEVYDLRAYDSQEDLVDAVLTETAGRGPDAVVDAVGTEAHGSPLGKTAQRATGFLPREWAAKLTAKAGVDRLAALRLAIALVRRGGTISLSGIYGGMADPLPMLTMFDKQIQLRMGQANVRRWVDDILPFLTDDDPLGVEDFATHHLPLEEAPRAYEMFQRKEDGAVKILMRP</sequence>
<dbReference type="Proteomes" id="UP000186168">
    <property type="component" value="Unassembled WGS sequence"/>
</dbReference>
<dbReference type="SUPFAM" id="SSF51735">
    <property type="entry name" value="NAD(P)-binding Rossmann-fold domains"/>
    <property type="match status" value="1"/>
</dbReference>
<comment type="cofactor">
    <cofactor evidence="1 5">
        <name>Zn(2+)</name>
        <dbReference type="ChEBI" id="CHEBI:29105"/>
    </cofactor>
</comment>
<protein>
    <submittedName>
        <fullName evidence="8">Molecular chaperone GroES</fullName>
    </submittedName>
</protein>
<evidence type="ECO:0000256" key="5">
    <source>
        <dbReference type="RuleBase" id="RU361277"/>
    </source>
</evidence>
<dbReference type="Gene3D" id="3.90.180.10">
    <property type="entry name" value="Medium-chain alcohol dehydrogenases, catalytic domain"/>
    <property type="match status" value="1"/>
</dbReference>
<dbReference type="InterPro" id="IPR013149">
    <property type="entry name" value="ADH-like_C"/>
</dbReference>
<dbReference type="PROSITE" id="PS00059">
    <property type="entry name" value="ADH_ZINC"/>
    <property type="match status" value="1"/>
</dbReference>
<dbReference type="SUPFAM" id="SSF50129">
    <property type="entry name" value="GroES-like"/>
    <property type="match status" value="1"/>
</dbReference>
<evidence type="ECO:0000313" key="8">
    <source>
        <dbReference type="EMBL" id="OMI35023.1"/>
    </source>
</evidence>
<accession>A0A1R1S9U6</accession>
<dbReference type="InterPro" id="IPR011032">
    <property type="entry name" value="GroES-like_sf"/>
</dbReference>
<dbReference type="PANTHER" id="PTHR42813:SF2">
    <property type="entry name" value="DEHYDROGENASE, ZINC-CONTAINING, PUTATIVE (AFU_ORTHOLOGUE AFUA_2G02810)-RELATED"/>
    <property type="match status" value="1"/>
</dbReference>
<feature type="domain" description="Alcohol dehydrogenase-like N-terminal" evidence="7">
    <location>
        <begin position="25"/>
        <end position="146"/>
    </location>
</feature>
<dbReference type="Pfam" id="PF08240">
    <property type="entry name" value="ADH_N"/>
    <property type="match status" value="1"/>
</dbReference>
<dbReference type="EMBL" id="ASQP01000424">
    <property type="protein sequence ID" value="OMI35023.1"/>
    <property type="molecule type" value="Genomic_DNA"/>
</dbReference>
<keyword evidence="2 5" id="KW-0479">Metal-binding</keyword>
<evidence type="ECO:0000259" key="6">
    <source>
        <dbReference type="Pfam" id="PF00107"/>
    </source>
</evidence>
<organism evidence="8 9">
    <name type="scientific">Streptomyces sparsogenes DSM 40356</name>
    <dbReference type="NCBI Taxonomy" id="1331668"/>
    <lineage>
        <taxon>Bacteria</taxon>
        <taxon>Bacillati</taxon>
        <taxon>Actinomycetota</taxon>
        <taxon>Actinomycetes</taxon>
        <taxon>Kitasatosporales</taxon>
        <taxon>Streptomycetaceae</taxon>
        <taxon>Streptomyces</taxon>
    </lineage>
</organism>
<evidence type="ECO:0000256" key="1">
    <source>
        <dbReference type="ARBA" id="ARBA00001947"/>
    </source>
</evidence>
<proteinExistence type="inferred from homology"/>
<dbReference type="GO" id="GO:0008270">
    <property type="term" value="F:zinc ion binding"/>
    <property type="evidence" value="ECO:0007669"/>
    <property type="project" value="InterPro"/>
</dbReference>
<name>A0A1R1S9U6_9ACTN</name>
<gene>
    <name evidence="8" type="ORF">SPAR_33491</name>
</gene>
<dbReference type="CDD" id="cd08283">
    <property type="entry name" value="FDH_like_1"/>
    <property type="match status" value="1"/>
</dbReference>
<evidence type="ECO:0000313" key="9">
    <source>
        <dbReference type="Proteomes" id="UP000186168"/>
    </source>
</evidence>
<dbReference type="RefSeq" id="WP_076971910.1">
    <property type="nucleotide sequence ID" value="NZ_ASQP01000424.1"/>
</dbReference>
<evidence type="ECO:0000256" key="2">
    <source>
        <dbReference type="ARBA" id="ARBA00022723"/>
    </source>
</evidence>
<dbReference type="InterPro" id="IPR002328">
    <property type="entry name" value="ADH_Zn_CS"/>
</dbReference>
<reference evidence="8 9" key="1">
    <citation type="submission" date="2013-05" db="EMBL/GenBank/DDBJ databases">
        <title>Genome sequence of Streptomyces sparsogenes DSM 40356.</title>
        <authorList>
            <person name="Coyne S."/>
            <person name="Seebeck F.P."/>
        </authorList>
    </citation>
    <scope>NUCLEOTIDE SEQUENCE [LARGE SCALE GENOMIC DNA]</scope>
    <source>
        <strain evidence="8 9">DSM 40356</strain>
    </source>
</reference>
<evidence type="ECO:0000259" key="7">
    <source>
        <dbReference type="Pfam" id="PF08240"/>
    </source>
</evidence>
<evidence type="ECO:0000256" key="3">
    <source>
        <dbReference type="ARBA" id="ARBA00022833"/>
    </source>
</evidence>
<dbReference type="PANTHER" id="PTHR42813">
    <property type="entry name" value="ZINC-TYPE ALCOHOL DEHYDROGENASE-LIKE"/>
    <property type="match status" value="1"/>
</dbReference>